<dbReference type="InterPro" id="IPR029024">
    <property type="entry name" value="TerB-like"/>
</dbReference>
<name>A1ZWT7_MICM2</name>
<dbReference type="EMBL" id="AAWS01000054">
    <property type="protein sequence ID" value="EAY25114.1"/>
    <property type="molecule type" value="Genomic_DNA"/>
</dbReference>
<keyword evidence="2" id="KW-1185">Reference proteome</keyword>
<dbReference type="AlphaFoldDB" id="A1ZWT7"/>
<dbReference type="Proteomes" id="UP000004095">
    <property type="component" value="Unassembled WGS sequence"/>
</dbReference>
<dbReference type="eggNOG" id="ENOG5034AJV">
    <property type="taxonomic scope" value="Bacteria"/>
</dbReference>
<evidence type="ECO:0000313" key="2">
    <source>
        <dbReference type="Proteomes" id="UP000004095"/>
    </source>
</evidence>
<accession>A1ZWT7</accession>
<reference evidence="1 2" key="1">
    <citation type="submission" date="2007-01" db="EMBL/GenBank/DDBJ databases">
        <authorList>
            <person name="Haygood M."/>
            <person name="Podell S."/>
            <person name="Anderson C."/>
            <person name="Hopkinson B."/>
            <person name="Roe K."/>
            <person name="Barbeau K."/>
            <person name="Gaasterland T."/>
            <person name="Ferriera S."/>
            <person name="Johnson J."/>
            <person name="Kravitz S."/>
            <person name="Beeson K."/>
            <person name="Sutton G."/>
            <person name="Rogers Y.-H."/>
            <person name="Friedman R."/>
            <person name="Frazier M."/>
            <person name="Venter J.C."/>
        </authorList>
    </citation>
    <scope>NUCLEOTIDE SEQUENCE [LARGE SCALE GENOMIC DNA]</scope>
    <source>
        <strain evidence="1 2">ATCC 23134</strain>
    </source>
</reference>
<dbReference type="Gene3D" id="1.10.3680.10">
    <property type="entry name" value="TerB-like"/>
    <property type="match status" value="1"/>
</dbReference>
<proteinExistence type="predicted"/>
<organism evidence="1 2">
    <name type="scientific">Microscilla marina ATCC 23134</name>
    <dbReference type="NCBI Taxonomy" id="313606"/>
    <lineage>
        <taxon>Bacteria</taxon>
        <taxon>Pseudomonadati</taxon>
        <taxon>Bacteroidota</taxon>
        <taxon>Cytophagia</taxon>
        <taxon>Cytophagales</taxon>
        <taxon>Microscillaceae</taxon>
        <taxon>Microscilla</taxon>
    </lineage>
</organism>
<sequence>MQHINENRKGISNALMVLFFRFLMKFNSIRELYQLYFSERPATLDVHQFTLLVEFFPTVLVVLSDGVLDDKEKTYIKRLAASVGNIFMEDGYAPQKAKELAVIFGAEFEYLIHHQDEWKDQFLSTLNAHLERFPEQKDNILDTIYLFAEASQDLQSPEKDMILFLKDALNLEENIY</sequence>
<evidence type="ECO:0008006" key="3">
    <source>
        <dbReference type="Google" id="ProtNLM"/>
    </source>
</evidence>
<evidence type="ECO:0000313" key="1">
    <source>
        <dbReference type="EMBL" id="EAY25114.1"/>
    </source>
</evidence>
<protein>
    <recommendedName>
        <fullName evidence="3">Co-chaperone DjlA N-terminal domain-containing protein</fullName>
    </recommendedName>
</protein>
<gene>
    <name evidence="1" type="ORF">M23134_05884</name>
</gene>
<comment type="caution">
    <text evidence="1">The sequence shown here is derived from an EMBL/GenBank/DDBJ whole genome shotgun (WGS) entry which is preliminary data.</text>
</comment>